<sequence length="972" mass="103734">MKSLLKNITLLAFLILATNFFGCSEDDEDNLPKVIAGFTQKINQESGTVTFFNTSENADQYLWDFGNDETSTEINPIRTFSNGTYTVTLTAINFAGASDTFEDTFTIAVPETAALPITFDNSGVNYDPTVFGGTSFEVVSNPDQSGSNDKETNVGAITNNGEEFEGLFFDLGRSIDLTTDKRISMNFWSEAPISVLMKLEEGTAAAIETTANHGGSGWEKISFDFTSIAEYNRLTIFVDGPGTTAGTFYIDDIIQESASSGGPVLPTSPAPTPSQPESDVISVYSDAYTDVPVEGFNFYGAAAFEEVDIAGNKALKYTFVEGDGGNFQVIELGGANQIDAAAAGMTNFRFDIWFPNEVDETSAMLMKLVNFGTSTSEGLINVNPSSSPAIAQGSWLSFDIPFSELESNGLTESSNIQQIVVDLLTSGEVYIDNIYFYKTAGSGGPIPPTSPAPTPTDAPENVISIYSDAYTDVAREGFNFYGNAAFEEVSISGNGALKYTFVETDGGNFQVMELGGANQIDAAGAGMTNFRFDLWFPNELDENSAFLMKLVDFGATTSEALININASSSPAIAQGTWLQFDLPFTELESNGLAGSSNIQQVVVDLINSGEVYIDNIYFYKPAGSSGPVPPTSPAPTPTQSAANVISIYSDAYTDVAREGFNFYGNATFEEVSISGNGALKYTFAEVDGGNFQVIELGGANQIDAAAAGMTNFRFDLWFPNDVDANSAFLMKLVDFGAVTSEALINVNASSSPAIKKGQWLQFDIPFSVLQSNGLAASSNIQQLVIDLVNSGEVYIDNIFFYKEESMPSGSIINLTFDDAASITNWMRLADANSDEASIEWVADGGVQGGAMRLSGLNPTDAAGKAYIFQLDLTDLNYDGASNVRLTFDMKLGAPLVAAVVHLQTNIPGVGVTNNYEIHAQGLNESIYTSLTFDFSGVDAAGSTMMIHFNIASGAVVGAGGVVLVDNIKLVKN</sequence>
<dbReference type="EMBL" id="JAIXNE010000002">
    <property type="protein sequence ID" value="MCA6074657.1"/>
    <property type="molecule type" value="Genomic_DNA"/>
</dbReference>
<evidence type="ECO:0000256" key="1">
    <source>
        <dbReference type="SAM" id="SignalP"/>
    </source>
</evidence>
<dbReference type="PROSITE" id="PS50093">
    <property type="entry name" value="PKD"/>
    <property type="match status" value="1"/>
</dbReference>
<dbReference type="RefSeq" id="WP_225697770.1">
    <property type="nucleotide sequence ID" value="NZ_JAIXNE010000002.1"/>
</dbReference>
<evidence type="ECO:0000313" key="5">
    <source>
        <dbReference type="EMBL" id="MCA6076962.1"/>
    </source>
</evidence>
<organism evidence="5 6">
    <name type="scientific">Fulvivirga sedimenti</name>
    <dbReference type="NCBI Taxonomy" id="2879465"/>
    <lineage>
        <taxon>Bacteria</taxon>
        <taxon>Pseudomonadati</taxon>
        <taxon>Bacteroidota</taxon>
        <taxon>Cytophagia</taxon>
        <taxon>Cytophagales</taxon>
        <taxon>Fulvivirgaceae</taxon>
        <taxon>Fulvivirga</taxon>
    </lineage>
</organism>
<accession>A0A9X1HUA6</accession>
<dbReference type="Gene3D" id="2.60.40.10">
    <property type="entry name" value="Immunoglobulins"/>
    <property type="match status" value="1"/>
</dbReference>
<dbReference type="Gene3D" id="2.60.120.260">
    <property type="entry name" value="Galactose-binding domain-like"/>
    <property type="match status" value="4"/>
</dbReference>
<dbReference type="EMBL" id="JAIXNE010000004">
    <property type="protein sequence ID" value="MCA6076962.1"/>
    <property type="molecule type" value="Genomic_DNA"/>
</dbReference>
<feature type="signal peptide" evidence="1">
    <location>
        <begin position="1"/>
        <end position="22"/>
    </location>
</feature>
<dbReference type="InterPro" id="IPR035986">
    <property type="entry name" value="PKD_dom_sf"/>
</dbReference>
<dbReference type="EMBL" id="JAIXNE010000003">
    <property type="protein sequence ID" value="MCA6075834.1"/>
    <property type="molecule type" value="Genomic_DNA"/>
</dbReference>
<evidence type="ECO:0000259" key="2">
    <source>
        <dbReference type="PROSITE" id="PS50093"/>
    </source>
</evidence>
<reference evidence="5" key="1">
    <citation type="submission" date="2021-09" db="EMBL/GenBank/DDBJ databases">
        <title>Fulvivirga sp. isolated from coastal sediment.</title>
        <authorList>
            <person name="Yu H."/>
        </authorList>
    </citation>
    <scope>NUCLEOTIDE SEQUENCE</scope>
    <source>
        <strain evidence="5">1062</strain>
    </source>
</reference>
<dbReference type="Pfam" id="PF18911">
    <property type="entry name" value="PKD_4"/>
    <property type="match status" value="1"/>
</dbReference>
<feature type="chain" id="PRO_5041195005" description="PKD domain-containing protein" evidence="1">
    <location>
        <begin position="23"/>
        <end position="972"/>
    </location>
</feature>
<dbReference type="SMART" id="SM00089">
    <property type="entry name" value="PKD"/>
    <property type="match status" value="1"/>
</dbReference>
<evidence type="ECO:0000313" key="3">
    <source>
        <dbReference type="EMBL" id="MCA6074657.1"/>
    </source>
</evidence>
<dbReference type="InterPro" id="IPR022409">
    <property type="entry name" value="PKD/Chitinase_dom"/>
</dbReference>
<keyword evidence="1" id="KW-0732">Signal</keyword>
<dbReference type="SUPFAM" id="SSF49299">
    <property type="entry name" value="PKD domain"/>
    <property type="match status" value="1"/>
</dbReference>
<dbReference type="InterPro" id="IPR000601">
    <property type="entry name" value="PKD_dom"/>
</dbReference>
<dbReference type="AlphaFoldDB" id="A0A9X1HUA6"/>
<evidence type="ECO:0000313" key="4">
    <source>
        <dbReference type="EMBL" id="MCA6075834.1"/>
    </source>
</evidence>
<comment type="caution">
    <text evidence="5">The sequence shown here is derived from an EMBL/GenBank/DDBJ whole genome shotgun (WGS) entry which is preliminary data.</text>
</comment>
<gene>
    <name evidence="3" type="ORF">LDX50_07235</name>
    <name evidence="4" type="ORF">LDX50_13205</name>
    <name evidence="5" type="ORF">LDX50_18925</name>
</gene>
<name>A0A9X1HUA6_9BACT</name>
<dbReference type="CDD" id="cd00146">
    <property type="entry name" value="PKD"/>
    <property type="match status" value="1"/>
</dbReference>
<keyword evidence="6" id="KW-1185">Reference proteome</keyword>
<protein>
    <recommendedName>
        <fullName evidence="2">PKD domain-containing protein</fullName>
    </recommendedName>
</protein>
<feature type="domain" description="PKD" evidence="2">
    <location>
        <begin position="61"/>
        <end position="114"/>
    </location>
</feature>
<proteinExistence type="predicted"/>
<evidence type="ECO:0000313" key="6">
    <source>
        <dbReference type="Proteomes" id="UP001139409"/>
    </source>
</evidence>
<dbReference type="Proteomes" id="UP001139409">
    <property type="component" value="Unassembled WGS sequence"/>
</dbReference>
<dbReference type="InterPro" id="IPR013783">
    <property type="entry name" value="Ig-like_fold"/>
</dbReference>